<dbReference type="InterPro" id="IPR050109">
    <property type="entry name" value="HTH-type_TetR-like_transc_reg"/>
</dbReference>
<evidence type="ECO:0000259" key="7">
    <source>
        <dbReference type="PROSITE" id="PS50977"/>
    </source>
</evidence>
<dbReference type="InterPro" id="IPR001647">
    <property type="entry name" value="HTH_TetR"/>
</dbReference>
<dbReference type="EMBL" id="JACBYW010000001">
    <property type="protein sequence ID" value="NYH77317.1"/>
    <property type="molecule type" value="Genomic_DNA"/>
</dbReference>
<feature type="region of interest" description="Disordered" evidence="6">
    <location>
        <begin position="200"/>
        <end position="226"/>
    </location>
</feature>
<evidence type="ECO:0000256" key="5">
    <source>
        <dbReference type="PROSITE-ProRule" id="PRU00335"/>
    </source>
</evidence>
<feature type="DNA-binding region" description="H-T-H motif" evidence="5">
    <location>
        <begin position="41"/>
        <end position="60"/>
    </location>
</feature>
<feature type="compositionally biased region" description="Basic and acidic residues" evidence="6">
    <location>
        <begin position="7"/>
        <end position="20"/>
    </location>
</feature>
<dbReference type="Gene3D" id="1.10.357.10">
    <property type="entry name" value="Tetracycline Repressor, domain 2"/>
    <property type="match status" value="1"/>
</dbReference>
<evidence type="ECO:0000256" key="1">
    <source>
        <dbReference type="ARBA" id="ARBA00022491"/>
    </source>
</evidence>
<dbReference type="InterPro" id="IPR039538">
    <property type="entry name" value="BetI_C"/>
</dbReference>
<reference evidence="8 9" key="1">
    <citation type="submission" date="2020-07" db="EMBL/GenBank/DDBJ databases">
        <title>Genomic Encyclopedia of Type Strains, Phase III (KMG-III): the genomes of soil and plant-associated and newly described type strains.</title>
        <authorList>
            <person name="Whitman W."/>
        </authorList>
    </citation>
    <scope>NUCLEOTIDE SEQUENCE [LARGE SCALE GENOMIC DNA]</scope>
    <source>
        <strain evidence="8 9">CECT 8576</strain>
    </source>
</reference>
<dbReference type="InterPro" id="IPR009057">
    <property type="entry name" value="Homeodomain-like_sf"/>
</dbReference>
<feature type="region of interest" description="Disordered" evidence="6">
    <location>
        <begin position="1"/>
        <end position="20"/>
    </location>
</feature>
<dbReference type="InterPro" id="IPR036271">
    <property type="entry name" value="Tet_transcr_reg_TetR-rel_C_sf"/>
</dbReference>
<evidence type="ECO:0000313" key="9">
    <source>
        <dbReference type="Proteomes" id="UP000548304"/>
    </source>
</evidence>
<feature type="compositionally biased region" description="Low complexity" evidence="6">
    <location>
        <begin position="211"/>
        <end position="226"/>
    </location>
</feature>
<sequence>MDNPVGQHERTKERPRSDETRQRLLAAAAELIAERGWGGVTTRAAAERACLPHGAVSYHFHGKQELLTEAALRAVERMIPLDRLETAETLTGLLSLITAWMHDESAFDAVSSGVLMEAMRESERDPALRHHLSTLLAEYRRSLAELVDTEQHRGTVATGPAPSALATLLLATCDGLLLHALLDPELDVVEATRALHALLRTQSADSEGRPDSPTTDPRSPTTPDHE</sequence>
<protein>
    <submittedName>
        <fullName evidence="8">AcrR family transcriptional regulator</fullName>
    </submittedName>
</protein>
<dbReference type="RefSeq" id="WP_179533876.1">
    <property type="nucleotide sequence ID" value="NZ_JACBYW010000001.1"/>
</dbReference>
<keyword evidence="1" id="KW-0678">Repressor</keyword>
<keyword evidence="2" id="KW-0805">Transcription regulation</keyword>
<evidence type="ECO:0000313" key="8">
    <source>
        <dbReference type="EMBL" id="NYH77317.1"/>
    </source>
</evidence>
<proteinExistence type="predicted"/>
<dbReference type="SUPFAM" id="SSF48498">
    <property type="entry name" value="Tetracyclin repressor-like, C-terminal domain"/>
    <property type="match status" value="1"/>
</dbReference>
<evidence type="ECO:0000256" key="3">
    <source>
        <dbReference type="ARBA" id="ARBA00023125"/>
    </source>
</evidence>
<name>A0A852Z4N0_9ACTN</name>
<dbReference type="GO" id="GO:0000976">
    <property type="term" value="F:transcription cis-regulatory region binding"/>
    <property type="evidence" value="ECO:0007669"/>
    <property type="project" value="TreeGrafter"/>
</dbReference>
<keyword evidence="3 5" id="KW-0238">DNA-binding</keyword>
<keyword evidence="4" id="KW-0804">Transcription</keyword>
<comment type="caution">
    <text evidence="8">The sequence shown here is derived from an EMBL/GenBank/DDBJ whole genome shotgun (WGS) entry which is preliminary data.</text>
</comment>
<organism evidence="8 9">
    <name type="scientific">Actinopolyspora biskrensis</name>
    <dbReference type="NCBI Taxonomy" id="1470178"/>
    <lineage>
        <taxon>Bacteria</taxon>
        <taxon>Bacillati</taxon>
        <taxon>Actinomycetota</taxon>
        <taxon>Actinomycetes</taxon>
        <taxon>Actinopolysporales</taxon>
        <taxon>Actinopolysporaceae</taxon>
        <taxon>Actinopolyspora</taxon>
    </lineage>
</organism>
<dbReference type="Pfam" id="PF00440">
    <property type="entry name" value="TetR_N"/>
    <property type="match status" value="1"/>
</dbReference>
<dbReference type="PANTHER" id="PTHR30055:SF226">
    <property type="entry name" value="HTH-TYPE TRANSCRIPTIONAL REGULATOR PKSA"/>
    <property type="match status" value="1"/>
</dbReference>
<evidence type="ECO:0000256" key="6">
    <source>
        <dbReference type="SAM" id="MobiDB-lite"/>
    </source>
</evidence>
<keyword evidence="9" id="KW-1185">Reference proteome</keyword>
<dbReference type="GO" id="GO:0003700">
    <property type="term" value="F:DNA-binding transcription factor activity"/>
    <property type="evidence" value="ECO:0007669"/>
    <property type="project" value="TreeGrafter"/>
</dbReference>
<evidence type="ECO:0000256" key="2">
    <source>
        <dbReference type="ARBA" id="ARBA00023015"/>
    </source>
</evidence>
<evidence type="ECO:0000256" key="4">
    <source>
        <dbReference type="ARBA" id="ARBA00023163"/>
    </source>
</evidence>
<dbReference type="PANTHER" id="PTHR30055">
    <property type="entry name" value="HTH-TYPE TRANSCRIPTIONAL REGULATOR RUTR"/>
    <property type="match status" value="1"/>
</dbReference>
<dbReference type="AlphaFoldDB" id="A0A852Z4N0"/>
<dbReference type="SUPFAM" id="SSF46689">
    <property type="entry name" value="Homeodomain-like"/>
    <property type="match status" value="1"/>
</dbReference>
<dbReference type="PROSITE" id="PS50977">
    <property type="entry name" value="HTH_TETR_2"/>
    <property type="match status" value="1"/>
</dbReference>
<dbReference type="Proteomes" id="UP000548304">
    <property type="component" value="Unassembled WGS sequence"/>
</dbReference>
<feature type="domain" description="HTH tetR-type" evidence="7">
    <location>
        <begin position="18"/>
        <end position="78"/>
    </location>
</feature>
<accession>A0A852Z4N0</accession>
<gene>
    <name evidence="8" type="ORF">FHR84_000631</name>
</gene>
<dbReference type="PRINTS" id="PR00455">
    <property type="entry name" value="HTHTETR"/>
</dbReference>
<dbReference type="Pfam" id="PF13977">
    <property type="entry name" value="TetR_C_6"/>
    <property type="match status" value="1"/>
</dbReference>